<organism evidence="2 3">
    <name type="scientific">Ceratodon purpureus</name>
    <name type="common">Fire moss</name>
    <name type="synonym">Dicranum purpureum</name>
    <dbReference type="NCBI Taxonomy" id="3225"/>
    <lineage>
        <taxon>Eukaryota</taxon>
        <taxon>Viridiplantae</taxon>
        <taxon>Streptophyta</taxon>
        <taxon>Embryophyta</taxon>
        <taxon>Bryophyta</taxon>
        <taxon>Bryophytina</taxon>
        <taxon>Bryopsida</taxon>
        <taxon>Dicranidae</taxon>
        <taxon>Pseudoditrichales</taxon>
        <taxon>Ditrichaceae</taxon>
        <taxon>Ceratodon</taxon>
    </lineage>
</organism>
<feature type="compositionally biased region" description="Polar residues" evidence="1">
    <location>
        <begin position="75"/>
        <end position="87"/>
    </location>
</feature>
<sequence length="100" mass="11155">MPGGLLKHETNILKPKLKKKEKIPKATSSPRLQQQPHPSEHHVTTKTHKHGQIEQFQIQGERLLGELSPQTNLFFLKGNNHQGNEQPTAGAAGRIQVTIT</sequence>
<evidence type="ECO:0000313" key="2">
    <source>
        <dbReference type="EMBL" id="KAG0572475.1"/>
    </source>
</evidence>
<comment type="caution">
    <text evidence="2">The sequence shown here is derived from an EMBL/GenBank/DDBJ whole genome shotgun (WGS) entry which is preliminary data.</text>
</comment>
<proteinExistence type="predicted"/>
<gene>
    <name evidence="2" type="ORF">KC19_VG098200</name>
</gene>
<feature type="region of interest" description="Disordered" evidence="1">
    <location>
        <begin position="1"/>
        <end position="52"/>
    </location>
</feature>
<evidence type="ECO:0000313" key="3">
    <source>
        <dbReference type="Proteomes" id="UP000822688"/>
    </source>
</evidence>
<name>A0A8T0HNY7_CERPU</name>
<dbReference type="Proteomes" id="UP000822688">
    <property type="component" value="Chromosome V"/>
</dbReference>
<keyword evidence="3" id="KW-1185">Reference proteome</keyword>
<accession>A0A8T0HNY7</accession>
<reference evidence="2" key="1">
    <citation type="submission" date="2020-06" db="EMBL/GenBank/DDBJ databases">
        <title>WGS assembly of Ceratodon purpureus strain R40.</title>
        <authorList>
            <person name="Carey S.B."/>
            <person name="Jenkins J."/>
            <person name="Shu S."/>
            <person name="Lovell J.T."/>
            <person name="Sreedasyam A."/>
            <person name="Maumus F."/>
            <person name="Tiley G.P."/>
            <person name="Fernandez-Pozo N."/>
            <person name="Barry K."/>
            <person name="Chen C."/>
            <person name="Wang M."/>
            <person name="Lipzen A."/>
            <person name="Daum C."/>
            <person name="Saski C.A."/>
            <person name="Payton A.C."/>
            <person name="Mcbreen J.C."/>
            <person name="Conrad R.E."/>
            <person name="Kollar L.M."/>
            <person name="Olsson S."/>
            <person name="Huttunen S."/>
            <person name="Landis J.B."/>
            <person name="Wickett N.J."/>
            <person name="Johnson M.G."/>
            <person name="Rensing S.A."/>
            <person name="Grimwood J."/>
            <person name="Schmutz J."/>
            <person name="Mcdaniel S.F."/>
        </authorList>
    </citation>
    <scope>NUCLEOTIDE SEQUENCE</scope>
    <source>
        <strain evidence="2">R40</strain>
    </source>
</reference>
<feature type="compositionally biased region" description="Polar residues" evidence="1">
    <location>
        <begin position="26"/>
        <end position="37"/>
    </location>
</feature>
<feature type="compositionally biased region" description="Basic and acidic residues" evidence="1">
    <location>
        <begin position="1"/>
        <end position="11"/>
    </location>
</feature>
<evidence type="ECO:0000256" key="1">
    <source>
        <dbReference type="SAM" id="MobiDB-lite"/>
    </source>
</evidence>
<dbReference type="EMBL" id="CM026426">
    <property type="protein sequence ID" value="KAG0572475.1"/>
    <property type="molecule type" value="Genomic_DNA"/>
</dbReference>
<protein>
    <submittedName>
        <fullName evidence="2">Uncharacterized protein</fullName>
    </submittedName>
</protein>
<feature type="region of interest" description="Disordered" evidence="1">
    <location>
        <begin position="75"/>
        <end position="100"/>
    </location>
</feature>
<dbReference type="AlphaFoldDB" id="A0A8T0HNY7"/>